<dbReference type="Proteomes" id="UP000281553">
    <property type="component" value="Unassembled WGS sequence"/>
</dbReference>
<evidence type="ECO:0000256" key="1">
    <source>
        <dbReference type="SAM" id="SignalP"/>
    </source>
</evidence>
<evidence type="ECO:0000313" key="2">
    <source>
        <dbReference type="EMBL" id="VDN34626.1"/>
    </source>
</evidence>
<feature type="signal peptide" evidence="1">
    <location>
        <begin position="1"/>
        <end position="17"/>
    </location>
</feature>
<accession>A0A3P7QUP5</accession>
<keyword evidence="1" id="KW-0732">Signal</keyword>
<name>A0A3P7QUP5_DIBLA</name>
<reference evidence="2 3" key="1">
    <citation type="submission" date="2018-11" db="EMBL/GenBank/DDBJ databases">
        <authorList>
            <consortium name="Pathogen Informatics"/>
        </authorList>
    </citation>
    <scope>NUCLEOTIDE SEQUENCE [LARGE SCALE GENOMIC DNA]</scope>
</reference>
<gene>
    <name evidence="2" type="ORF">DILT_LOCUS16555</name>
</gene>
<proteinExistence type="predicted"/>
<dbReference type="AlphaFoldDB" id="A0A3P7QUP5"/>
<evidence type="ECO:0000313" key="3">
    <source>
        <dbReference type="Proteomes" id="UP000281553"/>
    </source>
</evidence>
<feature type="chain" id="PRO_5017966146" evidence="1">
    <location>
        <begin position="18"/>
        <end position="215"/>
    </location>
</feature>
<sequence>MVTPVFLFVLLPLVCSAATTLQFEAYAPEKTDFHSIIVPGFEVKTMDTLNSEGNLVVTVQSPSEGDCALNSEVKGCFKNGDTANEIVDLSTLNQNQNLYTVELSFMPKTMVTMDAKGEPVAFVPSPSEENCALNKEVKNCFKTKTTVSFTVADAVTTPKVQFKDGDTANKIVELASLTPNQNLYTVELSFMSKTMGTMDNEHKIIATVPKPSEVD</sequence>
<keyword evidence="3" id="KW-1185">Reference proteome</keyword>
<organism evidence="2 3">
    <name type="scientific">Dibothriocephalus latus</name>
    <name type="common">Fish tapeworm</name>
    <name type="synonym">Diphyllobothrium latum</name>
    <dbReference type="NCBI Taxonomy" id="60516"/>
    <lineage>
        <taxon>Eukaryota</taxon>
        <taxon>Metazoa</taxon>
        <taxon>Spiralia</taxon>
        <taxon>Lophotrochozoa</taxon>
        <taxon>Platyhelminthes</taxon>
        <taxon>Cestoda</taxon>
        <taxon>Eucestoda</taxon>
        <taxon>Diphyllobothriidea</taxon>
        <taxon>Diphyllobothriidae</taxon>
        <taxon>Dibothriocephalus</taxon>
    </lineage>
</organism>
<dbReference type="EMBL" id="UYRU01085617">
    <property type="protein sequence ID" value="VDN34626.1"/>
    <property type="molecule type" value="Genomic_DNA"/>
</dbReference>
<protein>
    <submittedName>
        <fullName evidence="2">Uncharacterized protein</fullName>
    </submittedName>
</protein>